<evidence type="ECO:0000256" key="1">
    <source>
        <dbReference type="SAM" id="MobiDB-lite"/>
    </source>
</evidence>
<proteinExistence type="predicted"/>
<reference evidence="2" key="2">
    <citation type="submission" date="2018-05" db="EMBL/GenBank/DDBJ databases">
        <title>OmerRS3 (Oryza meridionalis Reference Sequence Version 3).</title>
        <authorList>
            <person name="Zhang J."/>
            <person name="Kudrna D."/>
            <person name="Lee S."/>
            <person name="Talag J."/>
            <person name="Welchert J."/>
            <person name="Wing R.A."/>
        </authorList>
    </citation>
    <scope>NUCLEOTIDE SEQUENCE [LARGE SCALE GENOMIC DNA]</scope>
    <source>
        <strain evidence="2">cv. OR44</strain>
    </source>
</reference>
<dbReference type="AlphaFoldDB" id="A0A0E0C517"/>
<feature type="region of interest" description="Disordered" evidence="1">
    <location>
        <begin position="41"/>
        <end position="75"/>
    </location>
</feature>
<keyword evidence="3" id="KW-1185">Reference proteome</keyword>
<sequence length="182" mass="20758">MTTKSPIPVTTRRCRCRTQRFRPTRMCLRPMMMRMTTKSPIPVMPKVGESPQQHKKKNMEASAKGDSHKHRRRNTEIDRQFKEKASYFFLGKEAFLKLADSKASALDAKIKQLTLAQVRVSLQGRGLEKELIKHGESFKEVQYANAPGHFAFGSGSYLYLMKLNLVGIVSFGSKMDMSNLLM</sequence>
<organism evidence="2">
    <name type="scientific">Oryza meridionalis</name>
    <dbReference type="NCBI Taxonomy" id="40149"/>
    <lineage>
        <taxon>Eukaryota</taxon>
        <taxon>Viridiplantae</taxon>
        <taxon>Streptophyta</taxon>
        <taxon>Embryophyta</taxon>
        <taxon>Tracheophyta</taxon>
        <taxon>Spermatophyta</taxon>
        <taxon>Magnoliopsida</taxon>
        <taxon>Liliopsida</taxon>
        <taxon>Poales</taxon>
        <taxon>Poaceae</taxon>
        <taxon>BOP clade</taxon>
        <taxon>Oryzoideae</taxon>
        <taxon>Oryzeae</taxon>
        <taxon>Oryzinae</taxon>
        <taxon>Oryza</taxon>
    </lineage>
</organism>
<evidence type="ECO:0000313" key="3">
    <source>
        <dbReference type="Proteomes" id="UP000008021"/>
    </source>
</evidence>
<dbReference type="Proteomes" id="UP000008021">
    <property type="component" value="Chromosome 1"/>
</dbReference>
<name>A0A0E0C517_9ORYZ</name>
<dbReference type="EnsemblPlants" id="OMERI01G21810.1">
    <property type="protein sequence ID" value="OMERI01G21810.1"/>
    <property type="gene ID" value="OMERI01G21810"/>
</dbReference>
<protein>
    <submittedName>
        <fullName evidence="2">Uncharacterized protein</fullName>
    </submittedName>
</protein>
<reference evidence="2" key="1">
    <citation type="submission" date="2015-04" db="UniProtKB">
        <authorList>
            <consortium name="EnsemblPlants"/>
        </authorList>
    </citation>
    <scope>IDENTIFICATION</scope>
</reference>
<evidence type="ECO:0000313" key="2">
    <source>
        <dbReference type="EnsemblPlants" id="OMERI01G21810.1"/>
    </source>
</evidence>
<dbReference type="Gramene" id="OMERI01G21810.1">
    <property type="protein sequence ID" value="OMERI01G21810.1"/>
    <property type="gene ID" value="OMERI01G21810"/>
</dbReference>
<accession>A0A0E0C517</accession>